<dbReference type="PANTHER" id="PTHR47186">
    <property type="entry name" value="LEUCINE-RICH REPEAT-CONTAINING PROTEIN 57"/>
    <property type="match status" value="1"/>
</dbReference>
<reference evidence="2" key="1">
    <citation type="journal article" date="2015" name="Nat. Genet.">
        <title>The pineapple genome and the evolution of CAM photosynthesis.</title>
        <authorList>
            <person name="Ming R."/>
            <person name="VanBuren R."/>
            <person name="Wai C.M."/>
            <person name="Tang H."/>
            <person name="Schatz M.C."/>
            <person name="Bowers J.E."/>
            <person name="Lyons E."/>
            <person name="Wang M.L."/>
            <person name="Chen J."/>
            <person name="Biggers E."/>
            <person name="Zhang J."/>
            <person name="Huang L."/>
            <person name="Zhang L."/>
            <person name="Miao W."/>
            <person name="Zhang J."/>
            <person name="Ye Z."/>
            <person name="Miao C."/>
            <person name="Lin Z."/>
            <person name="Wang H."/>
            <person name="Zhou H."/>
            <person name="Yim W.C."/>
            <person name="Priest H.D."/>
            <person name="Zheng C."/>
            <person name="Woodhouse M."/>
            <person name="Edger P.P."/>
            <person name="Guyot R."/>
            <person name="Guo H.B."/>
            <person name="Guo H."/>
            <person name="Zheng G."/>
            <person name="Singh R."/>
            <person name="Sharma A."/>
            <person name="Min X."/>
            <person name="Zheng Y."/>
            <person name="Lee H."/>
            <person name="Gurtowski J."/>
            <person name="Sedlazeck F.J."/>
            <person name="Harkess A."/>
            <person name="McKain M.R."/>
            <person name="Liao Z."/>
            <person name="Fang J."/>
            <person name="Liu J."/>
            <person name="Zhang X."/>
            <person name="Zhang Q."/>
            <person name="Hu W."/>
            <person name="Qin Y."/>
            <person name="Wang K."/>
            <person name="Chen L.Y."/>
            <person name="Shirley N."/>
            <person name="Lin Y.R."/>
            <person name="Liu L.Y."/>
            <person name="Hernandez A.G."/>
            <person name="Wright C.L."/>
            <person name="Bulone V."/>
            <person name="Tuskan G.A."/>
            <person name="Heath K."/>
            <person name="Zee F."/>
            <person name="Moore P.H."/>
            <person name="Sunkar R."/>
            <person name="Leebens-Mack J.H."/>
            <person name="Mockler T."/>
            <person name="Bennetzen J.L."/>
            <person name="Freeling M."/>
            <person name="Sankoff D."/>
            <person name="Paterson A.H."/>
            <person name="Zhu X."/>
            <person name="Yang X."/>
            <person name="Smith J.A."/>
            <person name="Cushman J.C."/>
            <person name="Paull R.E."/>
            <person name="Yu Q."/>
        </authorList>
    </citation>
    <scope>NUCLEOTIDE SEQUENCE [LARGE SCALE GENOMIC DNA]</scope>
    <source>
        <strain evidence="2">cv. F153</strain>
    </source>
</reference>
<keyword evidence="2" id="KW-1185">Reference proteome</keyword>
<feature type="domain" description="R13L1/DRL21-like LRR repeat region" evidence="1">
    <location>
        <begin position="86"/>
        <end position="210"/>
    </location>
</feature>
<proteinExistence type="predicted"/>
<sequence>MKLLRILQVSSTREFMLPESVCTLYQLQVLRIKSASSLPKRLNNLVSLRYLEANSDIISAIPDIRKLTSLQGLENFPVRKEKGYELEQLQNLNELRGCLRIANLENVESKESAIAANLKEKKHLDTLQLAWRDGEDNVNSNLDVEILEGLQLPPYLTSLMLDGYRGQSCPSWPEYQTRNIQELALRRCGMLEELPPMDQLYPYCRSLELRHITILKAVHTLPPRLQNIAIFRAPFLTFVTNEDLQLSQDDKRSIGEVMRNRTQEWFRHQYKEDLVHNEREMRNFIAAMNGREHNKSVPAADADIAAVWGRWLATHERKTELIYNRQNEAKLLLPSTITRLRLEGCNMTDHALSVCLQNLPSLTQLLLADLKMITRLPSADVLANLKSLQTLRLSDCWALTSLGGIRSLRRLGNLLLIGCPCLDIETAVLPSSLQSILFESCADADEILANANLPRLSRLTITQCHTQTASLQFRNLQSLHSLRIEHCSGLSSLVDLQELHSLEFLILQNCPKLQSVANLPGSLKSLLIHECPLLEEGSVNTDPISGVRLLGGIPVDDNYGTCSVM</sequence>
<evidence type="ECO:0000313" key="2">
    <source>
        <dbReference type="Proteomes" id="UP000515123"/>
    </source>
</evidence>
<dbReference type="AlphaFoldDB" id="A0A6P5FVD0"/>
<name>A0A6P5FVD0_ANACO</name>
<dbReference type="Pfam" id="PF25019">
    <property type="entry name" value="LRR_R13L1-DRL21"/>
    <property type="match status" value="1"/>
</dbReference>
<organism evidence="2 3">
    <name type="scientific">Ananas comosus</name>
    <name type="common">Pineapple</name>
    <name type="synonym">Ananas ananas</name>
    <dbReference type="NCBI Taxonomy" id="4615"/>
    <lineage>
        <taxon>Eukaryota</taxon>
        <taxon>Viridiplantae</taxon>
        <taxon>Streptophyta</taxon>
        <taxon>Embryophyta</taxon>
        <taxon>Tracheophyta</taxon>
        <taxon>Spermatophyta</taxon>
        <taxon>Magnoliopsida</taxon>
        <taxon>Liliopsida</taxon>
        <taxon>Poales</taxon>
        <taxon>Bromeliaceae</taxon>
        <taxon>Bromelioideae</taxon>
        <taxon>Ananas</taxon>
    </lineage>
</organism>
<evidence type="ECO:0000259" key="1">
    <source>
        <dbReference type="Pfam" id="PF25019"/>
    </source>
</evidence>
<dbReference type="Proteomes" id="UP000515123">
    <property type="component" value="Linkage group 10"/>
</dbReference>
<dbReference type="GeneID" id="109716111"/>
<protein>
    <submittedName>
        <fullName evidence="3">Uncharacterized protein LOC109716111</fullName>
    </submittedName>
</protein>
<dbReference type="RefSeq" id="XP_020097015.1">
    <property type="nucleotide sequence ID" value="XM_020241426.1"/>
</dbReference>
<dbReference type="SUPFAM" id="SSF52058">
    <property type="entry name" value="L domain-like"/>
    <property type="match status" value="2"/>
</dbReference>
<reference evidence="3" key="2">
    <citation type="submission" date="2025-08" db="UniProtKB">
        <authorList>
            <consortium name="RefSeq"/>
        </authorList>
    </citation>
    <scope>IDENTIFICATION</scope>
    <source>
        <tissue evidence="3">Leaf</tissue>
    </source>
</reference>
<dbReference type="PANTHER" id="PTHR47186:SF3">
    <property type="entry name" value="OS09G0267800 PROTEIN"/>
    <property type="match status" value="1"/>
</dbReference>
<dbReference type="InterPro" id="IPR032675">
    <property type="entry name" value="LRR_dom_sf"/>
</dbReference>
<evidence type="ECO:0000313" key="3">
    <source>
        <dbReference type="RefSeq" id="XP_020097015.1"/>
    </source>
</evidence>
<dbReference type="OrthoDB" id="638840at2759"/>
<accession>A0A6P5FVD0</accession>
<gene>
    <name evidence="3" type="primary">LOC109716111</name>
</gene>
<dbReference type="InterPro" id="IPR056789">
    <property type="entry name" value="LRR_R13L1-DRL21"/>
</dbReference>
<dbReference type="Gramene" id="Aco020574.1.mrna1">
    <property type="protein sequence ID" value="Aco020574.1.mrna1.cds1"/>
    <property type="gene ID" value="Aco020574.1.path1"/>
</dbReference>
<dbReference type="Gene3D" id="3.80.10.10">
    <property type="entry name" value="Ribonuclease Inhibitor"/>
    <property type="match status" value="2"/>
</dbReference>